<proteinExistence type="predicted"/>
<keyword evidence="2" id="KW-1185">Reference proteome</keyword>
<dbReference type="PANTHER" id="PTHR48100:SF51">
    <property type="entry name" value="PHOSPHOGLYCERATE MUTASE"/>
    <property type="match status" value="1"/>
</dbReference>
<evidence type="ECO:0000313" key="1">
    <source>
        <dbReference type="EMBL" id="GGJ59628.1"/>
    </source>
</evidence>
<dbReference type="InterPro" id="IPR029033">
    <property type="entry name" value="His_PPase_superfam"/>
</dbReference>
<dbReference type="CDD" id="cd07067">
    <property type="entry name" value="HP_PGM_like"/>
    <property type="match status" value="1"/>
</dbReference>
<evidence type="ECO:0000313" key="2">
    <source>
        <dbReference type="Proteomes" id="UP000606115"/>
    </source>
</evidence>
<dbReference type="Gene3D" id="3.40.50.1240">
    <property type="entry name" value="Phosphoglycerate mutase-like"/>
    <property type="match status" value="1"/>
</dbReference>
<dbReference type="PANTHER" id="PTHR48100">
    <property type="entry name" value="BROAD-SPECIFICITY PHOSPHATASE YOR283W-RELATED"/>
    <property type="match status" value="1"/>
</dbReference>
<dbReference type="SMART" id="SM00855">
    <property type="entry name" value="PGAM"/>
    <property type="match status" value="1"/>
</dbReference>
<dbReference type="EMBL" id="BMKX01000003">
    <property type="protein sequence ID" value="GGJ59628.1"/>
    <property type="molecule type" value="Genomic_DNA"/>
</dbReference>
<dbReference type="GeneID" id="303304181"/>
<organism evidence="1 2">
    <name type="scientific">Glutamicibacter ardleyensis</name>
    <dbReference type="NCBI Taxonomy" id="225894"/>
    <lineage>
        <taxon>Bacteria</taxon>
        <taxon>Bacillati</taxon>
        <taxon>Actinomycetota</taxon>
        <taxon>Actinomycetes</taxon>
        <taxon>Micrococcales</taxon>
        <taxon>Micrococcaceae</taxon>
        <taxon>Glutamicibacter</taxon>
    </lineage>
</organism>
<reference evidence="2" key="1">
    <citation type="journal article" date="2019" name="Int. J. Syst. Evol. Microbiol.">
        <title>The Global Catalogue of Microorganisms (GCM) 10K type strain sequencing project: providing services to taxonomists for standard genome sequencing and annotation.</title>
        <authorList>
            <consortium name="The Broad Institute Genomics Platform"/>
            <consortium name="The Broad Institute Genome Sequencing Center for Infectious Disease"/>
            <person name="Wu L."/>
            <person name="Ma J."/>
        </authorList>
    </citation>
    <scope>NUCLEOTIDE SEQUENCE [LARGE SCALE GENOMIC DNA]</scope>
    <source>
        <strain evidence="2">CGMCC 1.3685</strain>
    </source>
</reference>
<sequence>MPVSTVHLLRHGEVLNPDRMLYGRIPGFGLSELGFQMADRAGEYFAKRQTEGANVVRLVASPLIRAQQTAQPTAQALDLPIITDERVIEAGNSFEGLAQIKSQLKNPRYWPLLRNPLKPSWGEPYVQQVARMRLAMDEQRHAALAEHGDGAEIIIVSHQLPIWVTRRDAEGRRLFHDPRARQCTLTSITSFEFDGDELRSVNYTEPSPDLLAGAANIPGA</sequence>
<dbReference type="SUPFAM" id="SSF53254">
    <property type="entry name" value="Phosphoglycerate mutase-like"/>
    <property type="match status" value="1"/>
</dbReference>
<dbReference type="Pfam" id="PF00300">
    <property type="entry name" value="His_Phos_1"/>
    <property type="match status" value="1"/>
</dbReference>
<protein>
    <submittedName>
        <fullName evidence="1">Fructose 2,6-bisphosphatase</fullName>
    </submittedName>
</protein>
<accession>A0ABQ2DKU9</accession>
<dbReference type="RefSeq" id="WP_188685185.1">
    <property type="nucleotide sequence ID" value="NZ_BMKX01000003.1"/>
</dbReference>
<gene>
    <name evidence="1" type="ORF">GCM10007173_18140</name>
</gene>
<dbReference type="InterPro" id="IPR013078">
    <property type="entry name" value="His_Pase_superF_clade-1"/>
</dbReference>
<comment type="caution">
    <text evidence="1">The sequence shown here is derived from an EMBL/GenBank/DDBJ whole genome shotgun (WGS) entry which is preliminary data.</text>
</comment>
<dbReference type="InterPro" id="IPR050275">
    <property type="entry name" value="PGM_Phosphatase"/>
</dbReference>
<name>A0ABQ2DKU9_9MICC</name>
<dbReference type="Proteomes" id="UP000606115">
    <property type="component" value="Unassembled WGS sequence"/>
</dbReference>